<evidence type="ECO:0000313" key="2">
    <source>
        <dbReference type="EMBL" id="GFG40874.1"/>
    </source>
</evidence>
<dbReference type="InParanoid" id="A0A6L2Q8T9"/>
<gene>
    <name evidence="2" type="ORF">Cfor_08904</name>
</gene>
<feature type="signal peptide" evidence="1">
    <location>
        <begin position="1"/>
        <end position="18"/>
    </location>
</feature>
<evidence type="ECO:0000313" key="3">
    <source>
        <dbReference type="Proteomes" id="UP000502823"/>
    </source>
</evidence>
<dbReference type="AlphaFoldDB" id="A0A6L2Q8T9"/>
<dbReference type="OrthoDB" id="8185715at2759"/>
<name>A0A6L2Q8T9_COPFO</name>
<organism evidence="2 3">
    <name type="scientific">Coptotermes formosanus</name>
    <name type="common">Formosan subterranean termite</name>
    <dbReference type="NCBI Taxonomy" id="36987"/>
    <lineage>
        <taxon>Eukaryota</taxon>
        <taxon>Metazoa</taxon>
        <taxon>Ecdysozoa</taxon>
        <taxon>Arthropoda</taxon>
        <taxon>Hexapoda</taxon>
        <taxon>Insecta</taxon>
        <taxon>Pterygota</taxon>
        <taxon>Neoptera</taxon>
        <taxon>Polyneoptera</taxon>
        <taxon>Dictyoptera</taxon>
        <taxon>Blattodea</taxon>
        <taxon>Blattoidea</taxon>
        <taxon>Termitoidae</taxon>
        <taxon>Rhinotermitidae</taxon>
        <taxon>Coptotermes</taxon>
    </lineage>
</organism>
<sequence>MAAIKLLLLSLCLAAAIAQVTEDFCPSVCANPRQVLCPGPATPADCRSDQVFKPNGSFCRCCNACYTLVGPNQNCLNVPEKGLYYQCSEGYTCSYNRHCEEQ</sequence>
<evidence type="ECO:0000256" key="1">
    <source>
        <dbReference type="SAM" id="SignalP"/>
    </source>
</evidence>
<keyword evidence="1" id="KW-0732">Signal</keyword>
<reference evidence="3" key="1">
    <citation type="submission" date="2020-01" db="EMBL/GenBank/DDBJ databases">
        <title>Draft genome sequence of the Termite Coptotermes fromosanus.</title>
        <authorList>
            <person name="Itakura S."/>
            <person name="Yosikawa Y."/>
            <person name="Umezawa K."/>
        </authorList>
    </citation>
    <scope>NUCLEOTIDE SEQUENCE [LARGE SCALE GENOMIC DNA]</scope>
</reference>
<accession>A0A6L2Q8T9</accession>
<dbReference type="Proteomes" id="UP000502823">
    <property type="component" value="Unassembled WGS sequence"/>
</dbReference>
<proteinExistence type="predicted"/>
<keyword evidence="3" id="KW-1185">Reference proteome</keyword>
<feature type="chain" id="PRO_5026822469" evidence="1">
    <location>
        <begin position="19"/>
        <end position="102"/>
    </location>
</feature>
<dbReference type="EMBL" id="BLKM01002739">
    <property type="protein sequence ID" value="GFG40874.1"/>
    <property type="molecule type" value="Genomic_DNA"/>
</dbReference>
<protein>
    <submittedName>
        <fullName evidence="2">Uncharacterized protein</fullName>
    </submittedName>
</protein>
<comment type="caution">
    <text evidence="2">The sequence shown here is derived from an EMBL/GenBank/DDBJ whole genome shotgun (WGS) entry which is preliminary data.</text>
</comment>